<accession>A0ABR0SDX7</accession>
<organism evidence="8 9">
    <name type="scientific">Cladobotryum mycophilum</name>
    <dbReference type="NCBI Taxonomy" id="491253"/>
    <lineage>
        <taxon>Eukaryota</taxon>
        <taxon>Fungi</taxon>
        <taxon>Dikarya</taxon>
        <taxon>Ascomycota</taxon>
        <taxon>Pezizomycotina</taxon>
        <taxon>Sordariomycetes</taxon>
        <taxon>Hypocreomycetidae</taxon>
        <taxon>Hypocreales</taxon>
        <taxon>Hypocreaceae</taxon>
        <taxon>Cladobotryum</taxon>
    </lineage>
</organism>
<dbReference type="InterPro" id="IPR010666">
    <property type="entry name" value="Znf_GRF"/>
</dbReference>
<evidence type="ECO:0000256" key="3">
    <source>
        <dbReference type="ARBA" id="ARBA00022833"/>
    </source>
</evidence>
<keyword evidence="3" id="KW-0862">Zinc</keyword>
<name>A0ABR0SDX7_9HYPO</name>
<dbReference type="Proteomes" id="UP001338125">
    <property type="component" value="Unassembled WGS sequence"/>
</dbReference>
<evidence type="ECO:0000256" key="6">
    <source>
        <dbReference type="SAM" id="MobiDB-lite"/>
    </source>
</evidence>
<evidence type="ECO:0000256" key="1">
    <source>
        <dbReference type="ARBA" id="ARBA00022723"/>
    </source>
</evidence>
<dbReference type="PROSITE" id="PS51999">
    <property type="entry name" value="ZF_GRF"/>
    <property type="match status" value="1"/>
</dbReference>
<evidence type="ECO:0000313" key="9">
    <source>
        <dbReference type="Proteomes" id="UP001338125"/>
    </source>
</evidence>
<protein>
    <recommendedName>
        <fullName evidence="7">GRF-type domain-containing protein</fullName>
    </recommendedName>
</protein>
<feature type="compositionally biased region" description="Low complexity" evidence="6">
    <location>
        <begin position="295"/>
        <end position="314"/>
    </location>
</feature>
<keyword evidence="5" id="KW-0175">Coiled coil</keyword>
<proteinExistence type="predicted"/>
<sequence length="408" mass="45193">MATTPSMPRHYDALTPAQTPSREKMRLKGLWHGGEWWCNCDPRRRAVERQVQRATPNKGKSFWACSIPSHNPNGCGFFLWFQDAKLRETGLQPIVSDEMTVTGTQTPSRSKTSTSTSTPTPTMTQSRLTAYGIQVTGSRRRSDPERPRSSATEDPSSSGRGTEAVPTQTQKNEPSSSDPEKATTAVAKTNYTPLTPALTASSKRKRDAFADDYFSDVGSDEERQLADITDQSVEKITRHKSFNTPQASRAVEDVINTPSQPVARTLFPRNEASNKRQKTVSFEEPVPLPSPAKAPSPNASAHVVASTPPSSSPETSDDDITDQVMNLLHGQRIEESVLRSVHQLLVTSSRKTKGLIMSRDSARAALNEKNAIIVRLQEDIVAHENQERYRNSQITNIKANLMKMYEDN</sequence>
<dbReference type="Pfam" id="PF06839">
    <property type="entry name" value="Zn_ribbon_GRF"/>
    <property type="match status" value="1"/>
</dbReference>
<reference evidence="8 9" key="1">
    <citation type="submission" date="2024-01" db="EMBL/GenBank/DDBJ databases">
        <title>Complete genome of Cladobotryum mycophilum ATHUM6906.</title>
        <authorList>
            <person name="Christinaki A.C."/>
            <person name="Myridakis A.I."/>
            <person name="Kouvelis V.N."/>
        </authorList>
    </citation>
    <scope>NUCLEOTIDE SEQUENCE [LARGE SCALE GENOMIC DNA]</scope>
    <source>
        <strain evidence="8 9">ATHUM6906</strain>
    </source>
</reference>
<feature type="domain" description="GRF-type" evidence="7">
    <location>
        <begin position="38"/>
        <end position="84"/>
    </location>
</feature>
<feature type="compositionally biased region" description="Low complexity" evidence="6">
    <location>
        <begin position="104"/>
        <end position="127"/>
    </location>
</feature>
<feature type="region of interest" description="Disordered" evidence="6">
    <location>
        <begin position="96"/>
        <end position="190"/>
    </location>
</feature>
<evidence type="ECO:0000256" key="4">
    <source>
        <dbReference type="PROSITE-ProRule" id="PRU01343"/>
    </source>
</evidence>
<evidence type="ECO:0000256" key="2">
    <source>
        <dbReference type="ARBA" id="ARBA00022771"/>
    </source>
</evidence>
<keyword evidence="9" id="KW-1185">Reference proteome</keyword>
<dbReference type="EMBL" id="JAVFKD010000014">
    <property type="protein sequence ID" value="KAK5990382.1"/>
    <property type="molecule type" value="Genomic_DNA"/>
</dbReference>
<keyword evidence="2 4" id="KW-0863">Zinc-finger</keyword>
<feature type="coiled-coil region" evidence="5">
    <location>
        <begin position="359"/>
        <end position="386"/>
    </location>
</feature>
<gene>
    <name evidence="8" type="ORF">PT974_08650</name>
</gene>
<feature type="compositionally biased region" description="Polar residues" evidence="6">
    <location>
        <begin position="152"/>
        <end position="177"/>
    </location>
</feature>
<comment type="caution">
    <text evidence="8">The sequence shown here is derived from an EMBL/GenBank/DDBJ whole genome shotgun (WGS) entry which is preliminary data.</text>
</comment>
<evidence type="ECO:0000313" key="8">
    <source>
        <dbReference type="EMBL" id="KAK5990382.1"/>
    </source>
</evidence>
<evidence type="ECO:0000256" key="5">
    <source>
        <dbReference type="SAM" id="Coils"/>
    </source>
</evidence>
<evidence type="ECO:0000259" key="7">
    <source>
        <dbReference type="PROSITE" id="PS51999"/>
    </source>
</evidence>
<keyword evidence="1" id="KW-0479">Metal-binding</keyword>
<feature type="region of interest" description="Disordered" evidence="6">
    <location>
        <begin position="267"/>
        <end position="319"/>
    </location>
</feature>